<keyword evidence="3" id="KW-0472">Membrane</keyword>
<dbReference type="InterPro" id="IPR050828">
    <property type="entry name" value="C-type_lectin/matrix_domain"/>
</dbReference>
<dbReference type="PANTHER" id="PTHR45710:SF36">
    <property type="entry name" value="C-TYPE LECTIN DOMAIN-CONTAINING PROTEIN"/>
    <property type="match status" value="1"/>
</dbReference>
<dbReference type="PROSITE" id="PS00615">
    <property type="entry name" value="C_TYPE_LECTIN_1"/>
    <property type="match status" value="1"/>
</dbReference>
<reference evidence="5 6" key="1">
    <citation type="journal article" date="2019" name="Sci. Data">
        <title>Hybrid genome assembly and annotation of Danionella translucida.</title>
        <authorList>
            <person name="Kadobianskyi M."/>
            <person name="Schulze L."/>
            <person name="Schuelke M."/>
            <person name="Judkewitz B."/>
        </authorList>
    </citation>
    <scope>NUCLEOTIDE SEQUENCE [LARGE SCALE GENOMIC DNA]</scope>
    <source>
        <strain evidence="5 6">Bolton</strain>
    </source>
</reference>
<evidence type="ECO:0000256" key="3">
    <source>
        <dbReference type="SAM" id="Phobius"/>
    </source>
</evidence>
<keyword evidence="3" id="KW-0812">Transmembrane</keyword>
<evidence type="ECO:0000313" key="6">
    <source>
        <dbReference type="Proteomes" id="UP000316079"/>
    </source>
</evidence>
<comment type="subcellular location">
    <subcellularLocation>
        <location evidence="1">Cell membrane</location>
        <topology evidence="1">Single-pass type II membrane protein</topology>
    </subcellularLocation>
</comment>
<dbReference type="InterPro" id="IPR018378">
    <property type="entry name" value="C-type_lectin_CS"/>
</dbReference>
<dbReference type="SMART" id="SM00034">
    <property type="entry name" value="CLECT"/>
    <property type="match status" value="1"/>
</dbReference>
<evidence type="ECO:0000259" key="4">
    <source>
        <dbReference type="PROSITE" id="PS50041"/>
    </source>
</evidence>
<dbReference type="InterPro" id="IPR016186">
    <property type="entry name" value="C-type_lectin-like/link_sf"/>
</dbReference>
<accession>A0A553QMQ8</accession>
<dbReference type="AlphaFoldDB" id="A0A553QMQ8"/>
<protein>
    <recommendedName>
        <fullName evidence="4">C-type lectin domain-containing protein</fullName>
    </recommendedName>
</protein>
<keyword evidence="6" id="KW-1185">Reference proteome</keyword>
<dbReference type="Pfam" id="PF00059">
    <property type="entry name" value="Lectin_C"/>
    <property type="match status" value="1"/>
</dbReference>
<comment type="caution">
    <text evidence="5">The sequence shown here is derived from an EMBL/GenBank/DDBJ whole genome shotgun (WGS) entry which is preliminary data.</text>
</comment>
<gene>
    <name evidence="5" type="ORF">DNTS_035670</name>
</gene>
<feature type="domain" description="C-type lectin" evidence="4">
    <location>
        <begin position="118"/>
        <end position="235"/>
    </location>
</feature>
<dbReference type="InterPro" id="IPR016187">
    <property type="entry name" value="CTDL_fold"/>
</dbReference>
<name>A0A553QMQ8_9TELE</name>
<dbReference type="EMBL" id="SRMA01025759">
    <property type="protein sequence ID" value="TRY91272.1"/>
    <property type="molecule type" value="Genomic_DNA"/>
</dbReference>
<dbReference type="GO" id="GO:0005886">
    <property type="term" value="C:plasma membrane"/>
    <property type="evidence" value="ECO:0007669"/>
    <property type="project" value="UniProtKB-SubCell"/>
</dbReference>
<dbReference type="Proteomes" id="UP000316079">
    <property type="component" value="Unassembled WGS sequence"/>
</dbReference>
<dbReference type="STRING" id="623744.A0A553QMQ8"/>
<evidence type="ECO:0000313" key="5">
    <source>
        <dbReference type="EMBL" id="TRY91272.1"/>
    </source>
</evidence>
<organism evidence="5 6">
    <name type="scientific">Danionella cerebrum</name>
    <dbReference type="NCBI Taxonomy" id="2873325"/>
    <lineage>
        <taxon>Eukaryota</taxon>
        <taxon>Metazoa</taxon>
        <taxon>Chordata</taxon>
        <taxon>Craniata</taxon>
        <taxon>Vertebrata</taxon>
        <taxon>Euteleostomi</taxon>
        <taxon>Actinopterygii</taxon>
        <taxon>Neopterygii</taxon>
        <taxon>Teleostei</taxon>
        <taxon>Ostariophysi</taxon>
        <taxon>Cypriniformes</taxon>
        <taxon>Danionidae</taxon>
        <taxon>Danioninae</taxon>
        <taxon>Danionella</taxon>
    </lineage>
</organism>
<keyword evidence="2" id="KW-1015">Disulfide bond</keyword>
<sequence>MDVYENTDYIRSTTASGETRSQTKGNRKQELRRVPSKNLVKVLVIVLGLALVISLGALCTLWMLYKNTLADFTSLKEENMMRTEEFNHLTAKYNTVRERLSLYEVISCSHSVAGWTSCEGKLYFFSSKRLNWWSSRQACVSAGADLKYVVSRINESHWIGLNDLETEGHWVWVNNKTLSETGTQFWFDDKKPKEPDNWKKEDPSGENCASLGNENVGFETWFDSSCRKEKLFICEKFY</sequence>
<dbReference type="PROSITE" id="PS50041">
    <property type="entry name" value="C_TYPE_LECTIN_2"/>
    <property type="match status" value="1"/>
</dbReference>
<dbReference type="Gene3D" id="3.10.100.10">
    <property type="entry name" value="Mannose-Binding Protein A, subunit A"/>
    <property type="match status" value="1"/>
</dbReference>
<proteinExistence type="predicted"/>
<evidence type="ECO:0000256" key="2">
    <source>
        <dbReference type="ARBA" id="ARBA00023157"/>
    </source>
</evidence>
<dbReference type="InterPro" id="IPR001304">
    <property type="entry name" value="C-type_lectin-like"/>
</dbReference>
<dbReference type="PANTHER" id="PTHR45710">
    <property type="entry name" value="C-TYPE LECTIN DOMAIN-CONTAINING PROTEIN 180"/>
    <property type="match status" value="1"/>
</dbReference>
<dbReference type="SUPFAM" id="SSF56436">
    <property type="entry name" value="C-type lectin-like"/>
    <property type="match status" value="1"/>
</dbReference>
<evidence type="ECO:0000256" key="1">
    <source>
        <dbReference type="ARBA" id="ARBA00004401"/>
    </source>
</evidence>
<dbReference type="OrthoDB" id="538816at2759"/>
<keyword evidence="3" id="KW-1133">Transmembrane helix</keyword>
<feature type="transmembrane region" description="Helical" evidence="3">
    <location>
        <begin position="42"/>
        <end position="65"/>
    </location>
</feature>